<organism evidence="2 3">
    <name type="scientific">Oryzias javanicus</name>
    <name type="common">Javanese ricefish</name>
    <name type="synonym">Aplocheilus javanicus</name>
    <dbReference type="NCBI Taxonomy" id="123683"/>
    <lineage>
        <taxon>Eukaryota</taxon>
        <taxon>Metazoa</taxon>
        <taxon>Chordata</taxon>
        <taxon>Craniata</taxon>
        <taxon>Vertebrata</taxon>
        <taxon>Euteleostomi</taxon>
        <taxon>Actinopterygii</taxon>
        <taxon>Neopterygii</taxon>
        <taxon>Teleostei</taxon>
        <taxon>Neoteleostei</taxon>
        <taxon>Acanthomorphata</taxon>
        <taxon>Ovalentaria</taxon>
        <taxon>Atherinomorphae</taxon>
        <taxon>Beloniformes</taxon>
        <taxon>Adrianichthyidae</taxon>
        <taxon>Oryziinae</taxon>
        <taxon>Oryzias</taxon>
    </lineage>
</organism>
<dbReference type="AlphaFoldDB" id="A0A437CES0"/>
<sequence>MNKQHRDRKAAAIATELNCETQKVLGWFRNQRTAVGKLYKKKSGQAAAPLTKRQQWQERSFGFLLEAIEPRTYSRDTASVRSGRSDEDEDRQSSASAVPTTSADKGERAGTSSRLPKKSRNLEEAMLSFFAARRDIAPVADLAFDATDERQAFATWFTSRLHRIPDNRWDAFHFEVIDVVRRFGETDPQLSGTLPPPQQWPPAPSGQPQQWSAAPSSGQGHQWPAAASSSQPQQWPAVASSSQSQQWPATAPSSSGQPLPQPPAVNTPLPQQWSVPQQQQTSQPQPSPQAAQWSWLGLATRCHSTPPSFPDIPSVSIINIKKEESSSES</sequence>
<keyword evidence="3" id="KW-1185">Reference proteome</keyword>
<feature type="compositionally biased region" description="Polar residues" evidence="1">
    <location>
        <begin position="227"/>
        <end position="248"/>
    </location>
</feature>
<proteinExistence type="predicted"/>
<reference evidence="2 3" key="2">
    <citation type="submission" date="2019-01" db="EMBL/GenBank/DDBJ databases">
        <title>A chromosome length genome reference of the Java medaka (oryzias javanicus).</title>
        <authorList>
            <person name="Herpin A."/>
            <person name="Takehana Y."/>
            <person name="Naruse K."/>
            <person name="Ansai S."/>
            <person name="Kawaguchi M."/>
        </authorList>
    </citation>
    <scope>NUCLEOTIDE SEQUENCE [LARGE SCALE GENOMIC DNA]</scope>
    <source>
        <strain evidence="2">RS831</strain>
        <tissue evidence="2">Whole body</tissue>
    </source>
</reference>
<evidence type="ECO:0000313" key="2">
    <source>
        <dbReference type="EMBL" id="RVE61367.1"/>
    </source>
</evidence>
<feature type="compositionally biased region" description="Polar residues" evidence="1">
    <location>
        <begin position="93"/>
        <end position="103"/>
    </location>
</feature>
<dbReference type="Proteomes" id="UP000283210">
    <property type="component" value="Chromosome 17"/>
</dbReference>
<evidence type="ECO:0000256" key="1">
    <source>
        <dbReference type="SAM" id="MobiDB-lite"/>
    </source>
</evidence>
<name>A0A437CES0_ORYJA</name>
<evidence type="ECO:0000313" key="3">
    <source>
        <dbReference type="Proteomes" id="UP000283210"/>
    </source>
</evidence>
<protein>
    <recommendedName>
        <fullName evidence="4">Homeobox domain-containing protein</fullName>
    </recommendedName>
</protein>
<feature type="compositionally biased region" description="Low complexity" evidence="1">
    <location>
        <begin position="206"/>
        <end position="220"/>
    </location>
</feature>
<feature type="region of interest" description="Disordered" evidence="1">
    <location>
        <begin position="187"/>
        <end position="294"/>
    </location>
</feature>
<feature type="compositionally biased region" description="Pro residues" evidence="1">
    <location>
        <begin position="194"/>
        <end position="205"/>
    </location>
</feature>
<evidence type="ECO:0008006" key="4">
    <source>
        <dbReference type="Google" id="ProtNLM"/>
    </source>
</evidence>
<gene>
    <name evidence="2" type="ORF">OJAV_G00170040</name>
</gene>
<accession>A0A437CES0</accession>
<dbReference type="OrthoDB" id="10071293at2759"/>
<reference evidence="2 3" key="1">
    <citation type="submission" date="2018-11" db="EMBL/GenBank/DDBJ databases">
        <authorList>
            <person name="Lopez-Roques C."/>
            <person name="Donnadieu C."/>
            <person name="Bouchez O."/>
            <person name="Klopp C."/>
            <person name="Cabau C."/>
            <person name="Zahm M."/>
        </authorList>
    </citation>
    <scope>NUCLEOTIDE SEQUENCE [LARGE SCALE GENOMIC DNA]</scope>
    <source>
        <strain evidence="2">RS831</strain>
        <tissue evidence="2">Whole body</tissue>
    </source>
</reference>
<feature type="non-terminal residue" evidence="2">
    <location>
        <position position="329"/>
    </location>
</feature>
<dbReference type="EMBL" id="CM012453">
    <property type="protein sequence ID" value="RVE61367.1"/>
    <property type="molecule type" value="Genomic_DNA"/>
</dbReference>
<feature type="compositionally biased region" description="Low complexity" evidence="1">
    <location>
        <begin position="270"/>
        <end position="294"/>
    </location>
</feature>
<feature type="region of interest" description="Disordered" evidence="1">
    <location>
        <begin position="75"/>
        <end position="118"/>
    </location>
</feature>